<dbReference type="Proteomes" id="UP001286174">
    <property type="component" value="Unassembled WGS sequence"/>
</dbReference>
<organism evidence="8 9">
    <name type="scientific">Grylomicrobium aquisgranensis</name>
    <dbReference type="NCBI Taxonomy" id="2926318"/>
    <lineage>
        <taxon>Bacteria</taxon>
        <taxon>Bacillati</taxon>
        <taxon>Bacillota</taxon>
        <taxon>Erysipelotrichia</taxon>
        <taxon>Erysipelotrichales</taxon>
        <taxon>Erysipelotrichaceae</taxon>
        <taxon>Grylomicrobium</taxon>
    </lineage>
</organism>
<dbReference type="RefSeq" id="WP_370595978.1">
    <property type="nucleotide sequence ID" value="NZ_JALBUR010000011.1"/>
</dbReference>
<feature type="binding site" evidence="6">
    <location>
        <position position="71"/>
    </location>
    <ligand>
        <name>[4Fe-4S] cluster</name>
        <dbReference type="ChEBI" id="CHEBI:49883"/>
        <note>4Fe-4S-S-AdoMet</note>
    </ligand>
</feature>
<keyword evidence="2 6" id="KW-0949">S-adenosyl-L-methionine</keyword>
<reference evidence="8 9" key="1">
    <citation type="submission" date="2022-03" db="EMBL/GenBank/DDBJ databases">
        <title>Novel taxa within the pig intestine.</title>
        <authorList>
            <person name="Wylensek D."/>
            <person name="Bishof K."/>
            <person name="Afrizal A."/>
            <person name="Clavel T."/>
        </authorList>
    </citation>
    <scope>NUCLEOTIDE SEQUENCE [LARGE SCALE GENOMIC DNA]</scope>
    <source>
        <strain evidence="8 9">CLA-KB-P133</strain>
    </source>
</reference>
<accession>A0AB35U1P2</accession>
<name>A0AB35U1P2_9FIRM</name>
<evidence type="ECO:0000256" key="2">
    <source>
        <dbReference type="ARBA" id="ARBA00022691"/>
    </source>
</evidence>
<protein>
    <submittedName>
        <fullName evidence="8">AmmeMemoRadiSam system radical SAM enzyme</fullName>
    </submittedName>
</protein>
<feature type="domain" description="Radical SAM core" evidence="7">
    <location>
        <begin position="56"/>
        <end position="269"/>
    </location>
</feature>
<evidence type="ECO:0000256" key="1">
    <source>
        <dbReference type="ARBA" id="ARBA00022485"/>
    </source>
</evidence>
<keyword evidence="5 6" id="KW-0411">Iron-sulfur</keyword>
<dbReference type="GO" id="GO:0003824">
    <property type="term" value="F:catalytic activity"/>
    <property type="evidence" value="ECO:0007669"/>
    <property type="project" value="InterPro"/>
</dbReference>
<dbReference type="SUPFAM" id="SSF102114">
    <property type="entry name" value="Radical SAM enzymes"/>
    <property type="match status" value="1"/>
</dbReference>
<evidence type="ECO:0000256" key="5">
    <source>
        <dbReference type="ARBA" id="ARBA00023014"/>
    </source>
</evidence>
<comment type="caution">
    <text evidence="8">The sequence shown here is derived from an EMBL/GenBank/DDBJ whole genome shotgun (WGS) entry which is preliminary data.</text>
</comment>
<dbReference type="PANTHER" id="PTHR30352:SF5">
    <property type="entry name" value="PYRUVATE FORMATE-LYASE 1-ACTIVATING ENZYME"/>
    <property type="match status" value="1"/>
</dbReference>
<dbReference type="SFLD" id="SFLDS00029">
    <property type="entry name" value="Radical_SAM"/>
    <property type="match status" value="1"/>
</dbReference>
<keyword evidence="3 6" id="KW-0479">Metal-binding</keyword>
<keyword evidence="9" id="KW-1185">Reference proteome</keyword>
<evidence type="ECO:0000256" key="4">
    <source>
        <dbReference type="ARBA" id="ARBA00023004"/>
    </source>
</evidence>
<gene>
    <name evidence="8" type="primary">amrS</name>
    <name evidence="8" type="ORF">MOZ60_05975</name>
</gene>
<dbReference type="CDD" id="cd01335">
    <property type="entry name" value="Radical_SAM"/>
    <property type="match status" value="1"/>
</dbReference>
<dbReference type="InterPro" id="IPR013785">
    <property type="entry name" value="Aldolase_TIM"/>
</dbReference>
<keyword evidence="1" id="KW-0004">4Fe-4S</keyword>
<evidence type="ECO:0000256" key="3">
    <source>
        <dbReference type="ARBA" id="ARBA00022723"/>
    </source>
</evidence>
<dbReference type="NCBIfam" id="TIGR04337">
    <property type="entry name" value="AmmeMemoSam_rS"/>
    <property type="match status" value="1"/>
</dbReference>
<dbReference type="PANTHER" id="PTHR30352">
    <property type="entry name" value="PYRUVATE FORMATE-LYASE-ACTIVATING ENZYME"/>
    <property type="match status" value="1"/>
</dbReference>
<dbReference type="InterPro" id="IPR016431">
    <property type="entry name" value="Pyrv-formate_lyase-activ_prd"/>
</dbReference>
<dbReference type="AlphaFoldDB" id="A0AB35U1P2"/>
<dbReference type="EMBL" id="JALBUR010000011">
    <property type="protein sequence ID" value="MDX8419637.1"/>
    <property type="molecule type" value="Genomic_DNA"/>
</dbReference>
<dbReference type="SFLD" id="SFLDG01101">
    <property type="entry name" value="Uncharacterised_Radical_SAM_Su"/>
    <property type="match status" value="1"/>
</dbReference>
<dbReference type="InterPro" id="IPR027596">
    <property type="entry name" value="AmmeMemoSam_rS"/>
</dbReference>
<evidence type="ECO:0000259" key="7">
    <source>
        <dbReference type="PROSITE" id="PS51918"/>
    </source>
</evidence>
<comment type="cofactor">
    <cofactor evidence="6">
        <name>[4Fe-4S] cluster</name>
        <dbReference type="ChEBI" id="CHEBI:49883"/>
    </cofactor>
    <text evidence="6">Binds 1 [4Fe-4S] cluster. The cluster is coordinated with 3 cysteines and an exchangeable S-adenosyl-L-methionine.</text>
</comment>
<evidence type="ECO:0000313" key="9">
    <source>
        <dbReference type="Proteomes" id="UP001286174"/>
    </source>
</evidence>
<sequence length="274" mass="31202">MSEIVCDDCMHHCHLAEGKTGFCRARRNVHGQNVCDNYGRLTSMAMDPIEKKPFARYYPGSLILSVGSYGCNLACPFCQNSTISMVDDSHVTYRTVMPDHLAEIVMAYPESIGLAFTYNEPLISWEYIRDCAKILKPQGKKIVLVTNGCISHAVMETLMPYIDAMNIDLKGDAQFYKNELHGSLDLVKQTITYVYDKCHLEVTTLVIPGKNDSEAFIESEASWLASLSKEIPLHLSRYFPRYHYEMPATDVDHMKKLQKCAQKYLSWVYLGNVW</sequence>
<feature type="binding site" evidence="6">
    <location>
        <position position="75"/>
    </location>
    <ligand>
        <name>[4Fe-4S] cluster</name>
        <dbReference type="ChEBI" id="CHEBI:49883"/>
        <note>4Fe-4S-S-AdoMet</note>
    </ligand>
</feature>
<evidence type="ECO:0000256" key="6">
    <source>
        <dbReference type="PIRSR" id="PIRSR004869-50"/>
    </source>
</evidence>
<dbReference type="PROSITE" id="PS51918">
    <property type="entry name" value="RADICAL_SAM"/>
    <property type="match status" value="1"/>
</dbReference>
<dbReference type="InterPro" id="IPR007197">
    <property type="entry name" value="rSAM"/>
</dbReference>
<evidence type="ECO:0000313" key="8">
    <source>
        <dbReference type="EMBL" id="MDX8419637.1"/>
    </source>
</evidence>
<feature type="binding site" evidence="6">
    <location>
        <position position="78"/>
    </location>
    <ligand>
        <name>[4Fe-4S] cluster</name>
        <dbReference type="ChEBI" id="CHEBI:49883"/>
        <note>4Fe-4S-S-AdoMet</note>
    </ligand>
</feature>
<dbReference type="GO" id="GO:0046872">
    <property type="term" value="F:metal ion binding"/>
    <property type="evidence" value="ECO:0007669"/>
    <property type="project" value="UniProtKB-KW"/>
</dbReference>
<dbReference type="InterPro" id="IPR058240">
    <property type="entry name" value="rSAM_sf"/>
</dbReference>
<dbReference type="InterPro" id="IPR034457">
    <property type="entry name" value="Organic_radical-activating"/>
</dbReference>
<proteinExistence type="predicted"/>
<dbReference type="Pfam" id="PF04055">
    <property type="entry name" value="Radical_SAM"/>
    <property type="match status" value="1"/>
</dbReference>
<dbReference type="PIRSF" id="PIRSF004869">
    <property type="entry name" value="PflX_prd"/>
    <property type="match status" value="1"/>
</dbReference>
<dbReference type="GO" id="GO:0051539">
    <property type="term" value="F:4 iron, 4 sulfur cluster binding"/>
    <property type="evidence" value="ECO:0007669"/>
    <property type="project" value="UniProtKB-KW"/>
</dbReference>
<keyword evidence="4 6" id="KW-0408">Iron</keyword>
<dbReference type="Gene3D" id="3.20.20.70">
    <property type="entry name" value="Aldolase class I"/>
    <property type="match status" value="1"/>
</dbReference>